<dbReference type="Proteomes" id="UP000632222">
    <property type="component" value="Unassembled WGS sequence"/>
</dbReference>
<dbReference type="EMBL" id="BMOD01000010">
    <property type="protein sequence ID" value="GGJ40662.1"/>
    <property type="molecule type" value="Genomic_DNA"/>
</dbReference>
<proteinExistence type="predicted"/>
<evidence type="ECO:0000313" key="1">
    <source>
        <dbReference type="EMBL" id="GGJ40662.1"/>
    </source>
</evidence>
<protein>
    <recommendedName>
        <fullName evidence="3">NfeD-like C-terminal domain-containing protein</fullName>
    </recommendedName>
</protein>
<sequence length="75" mass="8527">MLWVMYQTYAGILEAIEVQPIHGLNFYTLTLRSADGLRRIRVQDTLTPRNLKVGDSIEIDVLLGNVTEIRILPTT</sequence>
<name>A0ABQ2D106_9DEIO</name>
<keyword evidence="2" id="KW-1185">Reference proteome</keyword>
<organism evidence="1 2">
    <name type="scientific">Deinococcus roseus</name>
    <dbReference type="NCBI Taxonomy" id="392414"/>
    <lineage>
        <taxon>Bacteria</taxon>
        <taxon>Thermotogati</taxon>
        <taxon>Deinococcota</taxon>
        <taxon>Deinococci</taxon>
        <taxon>Deinococcales</taxon>
        <taxon>Deinococcaceae</taxon>
        <taxon>Deinococcus</taxon>
    </lineage>
</organism>
<gene>
    <name evidence="1" type="ORF">GCM10008938_28420</name>
</gene>
<evidence type="ECO:0000313" key="2">
    <source>
        <dbReference type="Proteomes" id="UP000632222"/>
    </source>
</evidence>
<evidence type="ECO:0008006" key="3">
    <source>
        <dbReference type="Google" id="ProtNLM"/>
    </source>
</evidence>
<reference evidence="2" key="1">
    <citation type="journal article" date="2019" name="Int. J. Syst. Evol. Microbiol.">
        <title>The Global Catalogue of Microorganisms (GCM) 10K type strain sequencing project: providing services to taxonomists for standard genome sequencing and annotation.</title>
        <authorList>
            <consortium name="The Broad Institute Genomics Platform"/>
            <consortium name="The Broad Institute Genome Sequencing Center for Infectious Disease"/>
            <person name="Wu L."/>
            <person name="Ma J."/>
        </authorList>
    </citation>
    <scope>NUCLEOTIDE SEQUENCE [LARGE SCALE GENOMIC DNA]</scope>
    <source>
        <strain evidence="2">JCM 14370</strain>
    </source>
</reference>
<comment type="caution">
    <text evidence="1">The sequence shown here is derived from an EMBL/GenBank/DDBJ whole genome shotgun (WGS) entry which is preliminary data.</text>
</comment>
<accession>A0ABQ2D106</accession>